<dbReference type="EMBL" id="CP036274">
    <property type="protein sequence ID" value="QDU26831.1"/>
    <property type="molecule type" value="Genomic_DNA"/>
</dbReference>
<accession>A0A517Y9G3</accession>
<protein>
    <submittedName>
        <fullName evidence="1">Uncharacterized protein</fullName>
    </submittedName>
</protein>
<evidence type="ECO:0000313" key="1">
    <source>
        <dbReference type="EMBL" id="QDU26831.1"/>
    </source>
</evidence>
<organism evidence="1 2">
    <name type="scientific">Anatilimnocola aggregata</name>
    <dbReference type="NCBI Taxonomy" id="2528021"/>
    <lineage>
        <taxon>Bacteria</taxon>
        <taxon>Pseudomonadati</taxon>
        <taxon>Planctomycetota</taxon>
        <taxon>Planctomycetia</taxon>
        <taxon>Pirellulales</taxon>
        <taxon>Pirellulaceae</taxon>
        <taxon>Anatilimnocola</taxon>
    </lineage>
</organism>
<sequence>MHWSTAPTASAGLRTEDASVGLTDEFVIVPGSGVFREFCLAK</sequence>
<keyword evidence="2" id="KW-1185">Reference proteome</keyword>
<gene>
    <name evidence="1" type="ORF">ETAA8_19140</name>
</gene>
<dbReference type="Proteomes" id="UP000315017">
    <property type="component" value="Chromosome"/>
</dbReference>
<proteinExistence type="predicted"/>
<reference evidence="1 2" key="1">
    <citation type="submission" date="2019-02" db="EMBL/GenBank/DDBJ databases">
        <title>Deep-cultivation of Planctomycetes and their phenomic and genomic characterization uncovers novel biology.</title>
        <authorList>
            <person name="Wiegand S."/>
            <person name="Jogler M."/>
            <person name="Boedeker C."/>
            <person name="Pinto D."/>
            <person name="Vollmers J."/>
            <person name="Rivas-Marin E."/>
            <person name="Kohn T."/>
            <person name="Peeters S.H."/>
            <person name="Heuer A."/>
            <person name="Rast P."/>
            <person name="Oberbeckmann S."/>
            <person name="Bunk B."/>
            <person name="Jeske O."/>
            <person name="Meyerdierks A."/>
            <person name="Storesund J.E."/>
            <person name="Kallscheuer N."/>
            <person name="Luecker S."/>
            <person name="Lage O.M."/>
            <person name="Pohl T."/>
            <person name="Merkel B.J."/>
            <person name="Hornburger P."/>
            <person name="Mueller R.-W."/>
            <person name="Bruemmer F."/>
            <person name="Labrenz M."/>
            <person name="Spormann A.M."/>
            <person name="Op den Camp H."/>
            <person name="Overmann J."/>
            <person name="Amann R."/>
            <person name="Jetten M.S.M."/>
            <person name="Mascher T."/>
            <person name="Medema M.H."/>
            <person name="Devos D.P."/>
            <person name="Kaster A.-K."/>
            <person name="Ovreas L."/>
            <person name="Rohde M."/>
            <person name="Galperin M.Y."/>
            <person name="Jogler C."/>
        </authorList>
    </citation>
    <scope>NUCLEOTIDE SEQUENCE [LARGE SCALE GENOMIC DNA]</scope>
    <source>
        <strain evidence="1 2">ETA_A8</strain>
    </source>
</reference>
<dbReference type="KEGG" id="aagg:ETAA8_19140"/>
<evidence type="ECO:0000313" key="2">
    <source>
        <dbReference type="Proteomes" id="UP000315017"/>
    </source>
</evidence>
<name>A0A517Y9G3_9BACT</name>
<dbReference type="AlphaFoldDB" id="A0A517Y9G3"/>